<dbReference type="SMART" id="SM00369">
    <property type="entry name" value="LRR_TYP"/>
    <property type="match status" value="8"/>
</dbReference>
<dbReference type="SUPFAM" id="SSF52058">
    <property type="entry name" value="L domain-like"/>
    <property type="match status" value="1"/>
</dbReference>
<dbReference type="InterPro" id="IPR057263">
    <property type="entry name" value="COR-B"/>
</dbReference>
<evidence type="ECO:0000256" key="10">
    <source>
        <dbReference type="ARBA" id="ARBA00047899"/>
    </source>
</evidence>
<feature type="domain" description="Roc" evidence="13">
    <location>
        <begin position="289"/>
        <end position="456"/>
    </location>
</feature>
<comment type="catalytic activity">
    <reaction evidence="10">
        <text>L-threonyl-[protein] + ATP = O-phospho-L-threonyl-[protein] + ADP + H(+)</text>
        <dbReference type="Rhea" id="RHEA:46608"/>
        <dbReference type="Rhea" id="RHEA-COMP:11060"/>
        <dbReference type="Rhea" id="RHEA-COMP:11605"/>
        <dbReference type="ChEBI" id="CHEBI:15378"/>
        <dbReference type="ChEBI" id="CHEBI:30013"/>
        <dbReference type="ChEBI" id="CHEBI:30616"/>
        <dbReference type="ChEBI" id="CHEBI:61977"/>
        <dbReference type="ChEBI" id="CHEBI:456216"/>
        <dbReference type="EC" id="2.7.11.1"/>
    </reaction>
</comment>
<dbReference type="EMBL" id="PVWK01000004">
    <property type="protein sequence ID" value="PSB35710.1"/>
    <property type="molecule type" value="Genomic_DNA"/>
</dbReference>
<feature type="domain" description="TIR" evidence="12">
    <location>
        <begin position="785"/>
        <end position="929"/>
    </location>
</feature>
<dbReference type="Gene3D" id="3.40.50.10140">
    <property type="entry name" value="Toll/interleukin-1 receptor homology (TIR) domain"/>
    <property type="match status" value="1"/>
</dbReference>
<dbReference type="PROSITE" id="PS51424">
    <property type="entry name" value="ROC"/>
    <property type="match status" value="1"/>
</dbReference>
<dbReference type="InterPro" id="IPR050216">
    <property type="entry name" value="LRR_domain-containing"/>
</dbReference>
<dbReference type="InterPro" id="IPR001611">
    <property type="entry name" value="Leu-rich_rpt"/>
</dbReference>
<dbReference type="InterPro" id="IPR032171">
    <property type="entry name" value="COR-A"/>
</dbReference>
<dbReference type="SMART" id="SM00255">
    <property type="entry name" value="TIR"/>
    <property type="match status" value="1"/>
</dbReference>
<keyword evidence="3" id="KW-0433">Leucine-rich repeat</keyword>
<name>A0A2T1ESH5_9CYAN</name>
<dbReference type="PROSITE" id="PS51419">
    <property type="entry name" value="RAB"/>
    <property type="match status" value="1"/>
</dbReference>
<dbReference type="InterPro" id="IPR027417">
    <property type="entry name" value="P-loop_NTPase"/>
</dbReference>
<dbReference type="InterPro" id="IPR032675">
    <property type="entry name" value="LRR_dom_sf"/>
</dbReference>
<dbReference type="Pfam" id="PF25497">
    <property type="entry name" value="COR-B"/>
    <property type="match status" value="1"/>
</dbReference>
<evidence type="ECO:0000256" key="2">
    <source>
        <dbReference type="ARBA" id="ARBA00022527"/>
    </source>
</evidence>
<dbReference type="InterPro" id="IPR000157">
    <property type="entry name" value="TIR_dom"/>
</dbReference>
<dbReference type="GO" id="GO:0005525">
    <property type="term" value="F:GTP binding"/>
    <property type="evidence" value="ECO:0007669"/>
    <property type="project" value="UniProtKB-KW"/>
</dbReference>
<evidence type="ECO:0000256" key="8">
    <source>
        <dbReference type="ARBA" id="ARBA00022840"/>
    </source>
</evidence>
<evidence type="ECO:0000259" key="13">
    <source>
        <dbReference type="PROSITE" id="PS51424"/>
    </source>
</evidence>
<dbReference type="GO" id="GO:0004674">
    <property type="term" value="F:protein serine/threonine kinase activity"/>
    <property type="evidence" value="ECO:0007669"/>
    <property type="project" value="UniProtKB-KW"/>
</dbReference>
<dbReference type="Gene3D" id="1.10.10.2200">
    <property type="match status" value="1"/>
</dbReference>
<dbReference type="PANTHER" id="PTHR48051">
    <property type="match status" value="1"/>
</dbReference>
<evidence type="ECO:0000256" key="11">
    <source>
        <dbReference type="ARBA" id="ARBA00048679"/>
    </source>
</evidence>
<dbReference type="SMART" id="SM00175">
    <property type="entry name" value="RAB"/>
    <property type="match status" value="1"/>
</dbReference>
<dbReference type="Gene3D" id="3.40.50.300">
    <property type="entry name" value="P-loop containing nucleotide triphosphate hydrolases"/>
    <property type="match status" value="1"/>
</dbReference>
<evidence type="ECO:0000256" key="9">
    <source>
        <dbReference type="ARBA" id="ARBA00023134"/>
    </source>
</evidence>
<dbReference type="GO" id="GO:0005737">
    <property type="term" value="C:cytoplasm"/>
    <property type="evidence" value="ECO:0007669"/>
    <property type="project" value="TreeGrafter"/>
</dbReference>
<dbReference type="RefSeq" id="WP_106254335.1">
    <property type="nucleotide sequence ID" value="NZ_CAWNSW010000016.1"/>
</dbReference>
<evidence type="ECO:0000256" key="3">
    <source>
        <dbReference type="ARBA" id="ARBA00022614"/>
    </source>
</evidence>
<keyword evidence="6" id="KW-0547">Nucleotide-binding</keyword>
<keyword evidence="9" id="KW-0342">GTP-binding</keyword>
<evidence type="ECO:0000256" key="4">
    <source>
        <dbReference type="ARBA" id="ARBA00022679"/>
    </source>
</evidence>
<dbReference type="InterPro" id="IPR005225">
    <property type="entry name" value="Small_GTP-bd"/>
</dbReference>
<evidence type="ECO:0000256" key="7">
    <source>
        <dbReference type="ARBA" id="ARBA00022777"/>
    </source>
</evidence>
<keyword evidence="7" id="KW-0418">Kinase</keyword>
<dbReference type="PROSITE" id="PS50104">
    <property type="entry name" value="TIR"/>
    <property type="match status" value="1"/>
</dbReference>
<proteinExistence type="predicted"/>
<dbReference type="GO" id="GO:0007165">
    <property type="term" value="P:signal transduction"/>
    <property type="evidence" value="ECO:0007669"/>
    <property type="project" value="InterPro"/>
</dbReference>
<evidence type="ECO:0000259" key="12">
    <source>
        <dbReference type="PROSITE" id="PS50104"/>
    </source>
</evidence>
<evidence type="ECO:0000256" key="5">
    <source>
        <dbReference type="ARBA" id="ARBA00022737"/>
    </source>
</evidence>
<protein>
    <recommendedName>
        <fullName evidence="1">non-specific serine/threonine protein kinase</fullName>
        <ecNumber evidence="1">2.7.11.1</ecNumber>
    </recommendedName>
</protein>
<dbReference type="Pfam" id="PF08477">
    <property type="entry name" value="Roc"/>
    <property type="match status" value="1"/>
</dbReference>
<dbReference type="Pfam" id="PF16095">
    <property type="entry name" value="COR-A"/>
    <property type="match status" value="1"/>
</dbReference>
<keyword evidence="5" id="KW-0677">Repeat</keyword>
<dbReference type="PANTHER" id="PTHR48051:SF39">
    <property type="entry name" value="P53-INDUCED DEATH DOMAIN PROTEIN 1"/>
    <property type="match status" value="1"/>
</dbReference>
<reference evidence="15" key="1">
    <citation type="submission" date="2018-02" db="EMBL/GenBank/DDBJ databases">
        <authorList>
            <person name="Moore K."/>
            <person name="Momper L."/>
        </authorList>
    </citation>
    <scope>NUCLEOTIDE SEQUENCE [LARGE SCALE GENOMIC DNA]</scope>
    <source>
        <strain evidence="15">ULC18</strain>
    </source>
</reference>
<sequence>MTDEELLQIIKQAAREGRTRLDLSDKNLKALPPEIGQLTNINTLLLGDNLLTLLPPEIGQLTSLSTLELQHNRLETLPPEIGQLTSISQLFLIGNQLTTLPPEIGQLTTISQLFLGGNQLTTLPLEIGQLTNLRTLDLSINKFTTLPPEIGRLTKLTELELSKNQLTTLLPEIAQLANLSGLYLYINRLTTLPSEIGQLTNLQTLDLGGNQLTTLPLEVGQLTQLSTLDLSYNQLTMLPQQLLQLKQLQTIDLRGNALPIPPEVLGVEWGSLGAPATILHYYFQLQQEQKRSLNEAKLLVVGQSNVGKTSLVKRLIEGVFNQHECKTEGIQIQRWQLPVKEQTIRLNVWDFGGQEIMHATHQFFLTKRSLYLLVLNARQDEDENRLEYWLKIIQSFGGTSPIIIVGNQVDQQPLDIDRRGLQTKYPQIQAIVETSCETGQGIDKLRSLITQKVDALEHIYDPLPLSWFMLKQQLEAIEHDYIPYTEYQQLCNTQGITDDLSQTTLVGFLHDLGIVLNFYGDDRLEDTNVLNPQWVTNGVYRILNDNQLITEYRGILERSHLTRILDASRYPRSKHLFIIDMMRKFELCFDLEGFHDQKFLLPDLLTKEEPFTGDWHDALPFQYHYKVLPTSILSRFIVRMNDKIHQHTYWRNGVVLAYEGNIALIKADREDKKIFIRVTGTEHGRRRFLTVIRAQFAAIHQTIPGLDVDEKIPLPNHSEIEPIDYLHLLTLEELGETSFIPTGLKERVSVQSLLDGIESVQERRGKRDRPDGTVNVRPRPSISEPRDQIFVSYSHQDKEWLGKLQIHLKPLIRKHQLAVWDDTKIAAGAEWYKEIETALATAKVAVLLVSPNFLASDFIHDEELPSLLDAAATDGLTVIWIHLSHSAYRDTDISKYQAAHEPSQPLNSLTSAEQDRVLVSICQTIKAAMT</sequence>
<keyword evidence="4" id="KW-0808">Transferase</keyword>
<dbReference type="Pfam" id="PF13855">
    <property type="entry name" value="LRR_8"/>
    <property type="match status" value="3"/>
</dbReference>
<dbReference type="AlphaFoldDB" id="A0A2T1ESH5"/>
<dbReference type="Gene3D" id="3.80.10.10">
    <property type="entry name" value="Ribonuclease Inhibitor"/>
    <property type="match status" value="3"/>
</dbReference>
<dbReference type="OrthoDB" id="459949at2"/>
<keyword evidence="8" id="KW-0067">ATP-binding</keyword>
<dbReference type="Gene3D" id="3.30.310.200">
    <property type="match status" value="1"/>
</dbReference>
<dbReference type="Proteomes" id="UP000239576">
    <property type="component" value="Unassembled WGS sequence"/>
</dbReference>
<evidence type="ECO:0000256" key="1">
    <source>
        <dbReference type="ARBA" id="ARBA00012513"/>
    </source>
</evidence>
<dbReference type="InterPro" id="IPR036388">
    <property type="entry name" value="WH-like_DNA-bd_sf"/>
</dbReference>
<dbReference type="PRINTS" id="PR00019">
    <property type="entry name" value="LEURICHRPT"/>
</dbReference>
<organism evidence="14 15">
    <name type="scientific">Stenomitos frigidus ULC18</name>
    <dbReference type="NCBI Taxonomy" id="2107698"/>
    <lineage>
        <taxon>Bacteria</taxon>
        <taxon>Bacillati</taxon>
        <taxon>Cyanobacteriota</taxon>
        <taxon>Cyanophyceae</taxon>
        <taxon>Leptolyngbyales</taxon>
        <taxon>Leptolyngbyaceae</taxon>
        <taxon>Stenomitos</taxon>
    </lineage>
</organism>
<evidence type="ECO:0000313" key="14">
    <source>
        <dbReference type="EMBL" id="PSB35710.1"/>
    </source>
</evidence>
<dbReference type="SMART" id="SM00365">
    <property type="entry name" value="LRR_SD22"/>
    <property type="match status" value="4"/>
</dbReference>
<keyword evidence="2" id="KW-0723">Serine/threonine-protein kinase</keyword>
<comment type="caution">
    <text evidence="14">The sequence shown here is derived from an EMBL/GenBank/DDBJ whole genome shotgun (WGS) entry which is preliminary data.</text>
</comment>
<dbReference type="SUPFAM" id="SSF52200">
    <property type="entry name" value="Toll/Interleukin receptor TIR domain"/>
    <property type="match status" value="1"/>
</dbReference>
<evidence type="ECO:0000313" key="15">
    <source>
        <dbReference type="Proteomes" id="UP000239576"/>
    </source>
</evidence>
<dbReference type="Pfam" id="PF13676">
    <property type="entry name" value="TIR_2"/>
    <property type="match status" value="1"/>
</dbReference>
<dbReference type="InterPro" id="IPR003591">
    <property type="entry name" value="Leu-rich_rpt_typical-subtyp"/>
</dbReference>
<dbReference type="InterPro" id="IPR035897">
    <property type="entry name" value="Toll_tir_struct_dom_sf"/>
</dbReference>
<dbReference type="FunFam" id="3.80.10.10:FF:001164">
    <property type="entry name" value="GH01279p"/>
    <property type="match status" value="1"/>
</dbReference>
<dbReference type="GO" id="GO:0005524">
    <property type="term" value="F:ATP binding"/>
    <property type="evidence" value="ECO:0007669"/>
    <property type="project" value="UniProtKB-KW"/>
</dbReference>
<keyword evidence="15" id="KW-1185">Reference proteome</keyword>
<dbReference type="Gene3D" id="1.10.10.10">
    <property type="entry name" value="Winged helix-like DNA-binding domain superfamily/Winged helix DNA-binding domain"/>
    <property type="match status" value="1"/>
</dbReference>
<dbReference type="InterPro" id="IPR020859">
    <property type="entry name" value="ROC"/>
</dbReference>
<dbReference type="SUPFAM" id="SSF52540">
    <property type="entry name" value="P-loop containing nucleoside triphosphate hydrolases"/>
    <property type="match status" value="1"/>
</dbReference>
<dbReference type="GO" id="GO:0009274">
    <property type="term" value="C:peptidoglycan-based cell wall"/>
    <property type="evidence" value="ECO:0007669"/>
    <property type="project" value="UniProtKB-ARBA"/>
</dbReference>
<gene>
    <name evidence="14" type="ORF">C7B82_00365</name>
</gene>
<reference evidence="14 15" key="2">
    <citation type="submission" date="2018-03" db="EMBL/GenBank/DDBJ databases">
        <title>The ancient ancestry and fast evolution of plastids.</title>
        <authorList>
            <person name="Moore K.R."/>
            <person name="Magnabosco C."/>
            <person name="Momper L."/>
            <person name="Gold D.A."/>
            <person name="Bosak T."/>
            <person name="Fournier G.P."/>
        </authorList>
    </citation>
    <scope>NUCLEOTIDE SEQUENCE [LARGE SCALE GENOMIC DNA]</scope>
    <source>
        <strain evidence="14 15">ULC18</strain>
    </source>
</reference>
<dbReference type="PRINTS" id="PR00449">
    <property type="entry name" value="RASTRNSFRMNG"/>
</dbReference>
<evidence type="ECO:0000256" key="6">
    <source>
        <dbReference type="ARBA" id="ARBA00022741"/>
    </source>
</evidence>
<dbReference type="NCBIfam" id="TIGR00231">
    <property type="entry name" value="small_GTP"/>
    <property type="match status" value="1"/>
</dbReference>
<dbReference type="EC" id="2.7.11.1" evidence="1"/>
<accession>A0A2T1ESH5</accession>
<dbReference type="PROSITE" id="PS51450">
    <property type="entry name" value="LRR"/>
    <property type="match status" value="4"/>
</dbReference>
<comment type="catalytic activity">
    <reaction evidence="11">
        <text>L-seryl-[protein] + ATP = O-phospho-L-seryl-[protein] + ADP + H(+)</text>
        <dbReference type="Rhea" id="RHEA:17989"/>
        <dbReference type="Rhea" id="RHEA-COMP:9863"/>
        <dbReference type="Rhea" id="RHEA-COMP:11604"/>
        <dbReference type="ChEBI" id="CHEBI:15378"/>
        <dbReference type="ChEBI" id="CHEBI:29999"/>
        <dbReference type="ChEBI" id="CHEBI:30616"/>
        <dbReference type="ChEBI" id="CHEBI:83421"/>
        <dbReference type="ChEBI" id="CHEBI:456216"/>
        <dbReference type="EC" id="2.7.11.1"/>
    </reaction>
</comment>